<accession>A0AA35TDF3</accession>
<comment type="caution">
    <text evidence="1">The sequence shown here is derived from an EMBL/GenBank/DDBJ whole genome shotgun (WGS) entry which is preliminary data.</text>
</comment>
<keyword evidence="2" id="KW-1185">Reference proteome</keyword>
<name>A0AA35TDF3_GEOBA</name>
<dbReference type="EMBL" id="CASHTH010003478">
    <property type="protein sequence ID" value="CAI8045543.1"/>
    <property type="molecule type" value="Genomic_DNA"/>
</dbReference>
<evidence type="ECO:0000313" key="1">
    <source>
        <dbReference type="EMBL" id="CAI8045543.1"/>
    </source>
</evidence>
<reference evidence="1" key="1">
    <citation type="submission" date="2023-03" db="EMBL/GenBank/DDBJ databases">
        <authorList>
            <person name="Steffen K."/>
            <person name="Cardenas P."/>
        </authorList>
    </citation>
    <scope>NUCLEOTIDE SEQUENCE</scope>
</reference>
<sequence length="87" mass="9840">MRAFEKAGIYNQNPVHAYCRPRRVYVWTWRVYSSLHVHPSSVHGASGEERIPDIWIHNRQGLCTHCSECPGTPSWGVHGRKSGGGNL</sequence>
<gene>
    <name evidence="1" type="ORF">GBAR_LOCUS25190</name>
</gene>
<organism evidence="1 2">
    <name type="scientific">Geodia barretti</name>
    <name type="common">Barrett's horny sponge</name>
    <dbReference type="NCBI Taxonomy" id="519541"/>
    <lineage>
        <taxon>Eukaryota</taxon>
        <taxon>Metazoa</taxon>
        <taxon>Porifera</taxon>
        <taxon>Demospongiae</taxon>
        <taxon>Heteroscleromorpha</taxon>
        <taxon>Tetractinellida</taxon>
        <taxon>Astrophorina</taxon>
        <taxon>Geodiidae</taxon>
        <taxon>Geodia</taxon>
    </lineage>
</organism>
<protein>
    <submittedName>
        <fullName evidence="1">Uncharacterized protein</fullName>
    </submittedName>
</protein>
<dbReference type="Proteomes" id="UP001174909">
    <property type="component" value="Unassembled WGS sequence"/>
</dbReference>
<evidence type="ECO:0000313" key="2">
    <source>
        <dbReference type="Proteomes" id="UP001174909"/>
    </source>
</evidence>
<proteinExistence type="predicted"/>
<dbReference type="AlphaFoldDB" id="A0AA35TDF3"/>